<feature type="chain" id="PRO_5045172084" evidence="2">
    <location>
        <begin position="25"/>
        <end position="245"/>
    </location>
</feature>
<dbReference type="PANTHER" id="PTHR39160:SF4">
    <property type="entry name" value="RESUSCITATION-PROMOTING FACTOR RPFB"/>
    <property type="match status" value="1"/>
</dbReference>
<dbReference type="InterPro" id="IPR010611">
    <property type="entry name" value="3D_dom"/>
</dbReference>
<organism evidence="4 5">
    <name type="scientific">Ectobacillus antri</name>
    <dbReference type="NCBI Taxonomy" id="2486280"/>
    <lineage>
        <taxon>Bacteria</taxon>
        <taxon>Bacillati</taxon>
        <taxon>Bacillota</taxon>
        <taxon>Bacilli</taxon>
        <taxon>Bacillales</taxon>
        <taxon>Bacillaceae</taxon>
        <taxon>Ectobacillus</taxon>
    </lineage>
</organism>
<dbReference type="RefSeq" id="WP_124564536.1">
    <property type="nucleotide sequence ID" value="NZ_JARRRY010000006.1"/>
</dbReference>
<dbReference type="PROSITE" id="PS51781">
    <property type="entry name" value="SH3B"/>
    <property type="match status" value="1"/>
</dbReference>
<keyword evidence="1 2" id="KW-0732">Signal</keyword>
<evidence type="ECO:0000256" key="2">
    <source>
        <dbReference type="SAM" id="SignalP"/>
    </source>
</evidence>
<evidence type="ECO:0000259" key="3">
    <source>
        <dbReference type="PROSITE" id="PS51781"/>
    </source>
</evidence>
<dbReference type="Pfam" id="PF06725">
    <property type="entry name" value="3D"/>
    <property type="match status" value="1"/>
</dbReference>
<name>A0ABT6H9N6_9BACI</name>
<keyword evidence="5" id="KW-1185">Reference proteome</keyword>
<proteinExistence type="predicted"/>
<comment type="caution">
    <text evidence="4">The sequence shown here is derived from an EMBL/GenBank/DDBJ whole genome shotgun (WGS) entry which is preliminary data.</text>
</comment>
<evidence type="ECO:0000313" key="4">
    <source>
        <dbReference type="EMBL" id="MDG5755216.1"/>
    </source>
</evidence>
<gene>
    <name evidence="4" type="ORF">P6P90_14830</name>
</gene>
<dbReference type="SMART" id="SM00287">
    <property type="entry name" value="SH3b"/>
    <property type="match status" value="2"/>
</dbReference>
<dbReference type="PANTHER" id="PTHR39160">
    <property type="entry name" value="CELL WALL-BINDING PROTEIN YOCH"/>
    <property type="match status" value="1"/>
</dbReference>
<dbReference type="Proteomes" id="UP001218246">
    <property type="component" value="Unassembled WGS sequence"/>
</dbReference>
<dbReference type="SUPFAM" id="SSF50685">
    <property type="entry name" value="Barwin-like endoglucanases"/>
    <property type="match status" value="1"/>
</dbReference>
<feature type="domain" description="SH3b" evidence="3">
    <location>
        <begin position="83"/>
        <end position="146"/>
    </location>
</feature>
<feature type="signal peptide" evidence="2">
    <location>
        <begin position="1"/>
        <end position="24"/>
    </location>
</feature>
<sequence length="245" mass="26117">MKRILSITTAAIFGLGFFTAAAEAATVVNTSALNVRQAPSISSSILGKVTTGQPLQVIGKEHDWLRILHNGQTAYVSAQYTKQDTQYVNASVLNVRTGPGTNHSIMGKLIHGQAVQVLSDAGNGWALIDFDGGAAYVSRQFLDTGAVKAAQEIQVEATAYTPYDDGMSGITAMGIDVRKNSNIKLIAVDPRVIPLGTKVWVEGYGEALAGDTGGAIKGNRIDVLMPTKEQAFQWGRKQVKIRIAD</sequence>
<dbReference type="EMBL" id="JARULN010000021">
    <property type="protein sequence ID" value="MDG5755216.1"/>
    <property type="molecule type" value="Genomic_DNA"/>
</dbReference>
<reference evidence="4 5" key="1">
    <citation type="submission" date="2023-04" db="EMBL/GenBank/DDBJ databases">
        <title>Ectobacillus antri isolated from activated sludge.</title>
        <authorList>
            <person name="Yan P."/>
            <person name="Liu X."/>
        </authorList>
    </citation>
    <scope>NUCLEOTIDE SEQUENCE [LARGE SCALE GENOMIC DNA]</scope>
    <source>
        <strain evidence="4 5">C18H</strain>
    </source>
</reference>
<dbReference type="Pfam" id="PF08239">
    <property type="entry name" value="SH3_3"/>
    <property type="match status" value="2"/>
</dbReference>
<dbReference type="InterPro" id="IPR003646">
    <property type="entry name" value="SH3-like_bac-type"/>
</dbReference>
<dbReference type="Gene3D" id="2.30.30.40">
    <property type="entry name" value="SH3 Domains"/>
    <property type="match status" value="2"/>
</dbReference>
<evidence type="ECO:0000313" key="5">
    <source>
        <dbReference type="Proteomes" id="UP001218246"/>
    </source>
</evidence>
<dbReference type="InterPro" id="IPR051933">
    <property type="entry name" value="Resuscitation_pf_RpfB"/>
</dbReference>
<protein>
    <submittedName>
        <fullName evidence="4">SH3 domain-containing protein</fullName>
    </submittedName>
</protein>
<dbReference type="CDD" id="cd22786">
    <property type="entry name" value="DPBB_YuiC-like"/>
    <property type="match status" value="1"/>
</dbReference>
<accession>A0ABT6H9N6</accession>
<dbReference type="InterPro" id="IPR036908">
    <property type="entry name" value="RlpA-like_sf"/>
</dbReference>
<dbReference type="Gene3D" id="2.40.40.10">
    <property type="entry name" value="RlpA-like domain"/>
    <property type="match status" value="1"/>
</dbReference>
<evidence type="ECO:0000256" key="1">
    <source>
        <dbReference type="ARBA" id="ARBA00022729"/>
    </source>
</evidence>